<dbReference type="AlphaFoldDB" id="A0A4Q7TY13"/>
<protein>
    <recommendedName>
        <fullName evidence="2">SpaA-like prealbumin fold domain-containing protein</fullName>
    </recommendedName>
</protein>
<reference evidence="3 4" key="1">
    <citation type="journal article" date="2015" name="Stand. Genomic Sci.">
        <title>Genomic Encyclopedia of Bacterial and Archaeal Type Strains, Phase III: the genomes of soil and plant-associated and newly described type strains.</title>
        <authorList>
            <person name="Whitman W.B."/>
            <person name="Woyke T."/>
            <person name="Klenk H.P."/>
            <person name="Zhou Y."/>
            <person name="Lilburn T.G."/>
            <person name="Beck B.J."/>
            <person name="De Vos P."/>
            <person name="Vandamme P."/>
            <person name="Eisen J.A."/>
            <person name="Garrity G."/>
            <person name="Hugenholtz P."/>
            <person name="Kyrpides N.C."/>
        </authorList>
    </citation>
    <scope>NUCLEOTIDE SEQUENCE [LARGE SCALE GENOMIC DNA]</scope>
    <source>
        <strain evidence="3 4">RF6</strain>
    </source>
</reference>
<dbReference type="EMBL" id="SHKI01000005">
    <property type="protein sequence ID" value="RZT64612.1"/>
    <property type="molecule type" value="Genomic_DNA"/>
</dbReference>
<feature type="transmembrane region" description="Helical" evidence="1">
    <location>
        <begin position="270"/>
        <end position="289"/>
    </location>
</feature>
<organism evidence="3 4">
    <name type="scientific">Leucobacter luti</name>
    <dbReference type="NCBI Taxonomy" id="340320"/>
    <lineage>
        <taxon>Bacteria</taxon>
        <taxon>Bacillati</taxon>
        <taxon>Actinomycetota</taxon>
        <taxon>Actinomycetes</taxon>
        <taxon>Micrococcales</taxon>
        <taxon>Microbacteriaceae</taxon>
        <taxon>Leucobacter</taxon>
    </lineage>
</organism>
<keyword evidence="4" id="KW-1185">Reference proteome</keyword>
<gene>
    <name evidence="3" type="ORF">EV139_2032</name>
</gene>
<keyword evidence="1" id="KW-0472">Membrane</keyword>
<evidence type="ECO:0000313" key="4">
    <source>
        <dbReference type="Proteomes" id="UP000291832"/>
    </source>
</evidence>
<dbReference type="GO" id="GO:0005975">
    <property type="term" value="P:carbohydrate metabolic process"/>
    <property type="evidence" value="ECO:0007669"/>
    <property type="project" value="UniProtKB-ARBA"/>
</dbReference>
<sequence length="302" mass="32172">MPPIPHSRQAPSEISNIATTRWGWYEAYKVDGVTGAGLAGAKFEVYPAADPYGERCVATPLAGSGPIEVVENGATVTEFTSDTNGRVFIPGLFIDQDPIHPFSAYRCYVLKETLAPVGYDLPYGSAAYTPFSVTPGAPGTGTTYVPKRIPNTRLPWAMSLPTPIVVQATCPVPGQPTVPSVMFPPTANIRTVTMVGEVKAGSTVTVRVLGDEEYVFVQSAGWTITKVGASFMGEYTVKFDAIDCEKPPVKESKPHETSLAVTGGSDMVPLLRMGVGAILLLGAAVFTAAQVTKRRRRAMEQA</sequence>
<dbReference type="InterPro" id="IPR041033">
    <property type="entry name" value="SpaA_PFL_dom_1"/>
</dbReference>
<evidence type="ECO:0000259" key="2">
    <source>
        <dbReference type="Pfam" id="PF17802"/>
    </source>
</evidence>
<evidence type="ECO:0000256" key="1">
    <source>
        <dbReference type="SAM" id="Phobius"/>
    </source>
</evidence>
<comment type="caution">
    <text evidence="3">The sequence shown here is derived from an EMBL/GenBank/DDBJ whole genome shotgun (WGS) entry which is preliminary data.</text>
</comment>
<dbReference type="Proteomes" id="UP000291832">
    <property type="component" value="Unassembled WGS sequence"/>
</dbReference>
<name>A0A4Q7TY13_9MICO</name>
<dbReference type="Pfam" id="PF17802">
    <property type="entry name" value="SpaA"/>
    <property type="match status" value="1"/>
</dbReference>
<keyword evidence="1" id="KW-1133">Transmembrane helix</keyword>
<dbReference type="InterPro" id="IPR013783">
    <property type="entry name" value="Ig-like_fold"/>
</dbReference>
<dbReference type="Gene3D" id="2.60.40.10">
    <property type="entry name" value="Immunoglobulins"/>
    <property type="match status" value="1"/>
</dbReference>
<proteinExistence type="predicted"/>
<keyword evidence="1" id="KW-0812">Transmembrane</keyword>
<evidence type="ECO:0000313" key="3">
    <source>
        <dbReference type="EMBL" id="RZT64612.1"/>
    </source>
</evidence>
<accession>A0A4Q7TY13</accession>
<feature type="domain" description="SpaA-like prealbumin fold" evidence="2">
    <location>
        <begin position="25"/>
        <end position="121"/>
    </location>
</feature>